<name>A0A285TPM2_9HYPH</name>
<organism evidence="2 3">
    <name type="scientific">Stappia indica</name>
    <dbReference type="NCBI Taxonomy" id="538381"/>
    <lineage>
        <taxon>Bacteria</taxon>
        <taxon>Pseudomonadati</taxon>
        <taxon>Pseudomonadota</taxon>
        <taxon>Alphaproteobacteria</taxon>
        <taxon>Hyphomicrobiales</taxon>
        <taxon>Stappiaceae</taxon>
        <taxon>Stappia</taxon>
    </lineage>
</organism>
<feature type="signal peptide" evidence="1">
    <location>
        <begin position="1"/>
        <end position="17"/>
    </location>
</feature>
<reference evidence="2 3" key="1">
    <citation type="submission" date="2017-08" db="EMBL/GenBank/DDBJ databases">
        <authorList>
            <person name="de Groot N.N."/>
        </authorList>
    </citation>
    <scope>NUCLEOTIDE SEQUENCE [LARGE SCALE GENOMIC DNA]</scope>
    <source>
        <strain evidence="2 3">USBA 352</strain>
    </source>
</reference>
<evidence type="ECO:0000313" key="3">
    <source>
        <dbReference type="Proteomes" id="UP000219331"/>
    </source>
</evidence>
<dbReference type="OrthoDB" id="8021248at2"/>
<dbReference type="Proteomes" id="UP000219331">
    <property type="component" value="Unassembled WGS sequence"/>
</dbReference>
<feature type="chain" id="PRO_5012176728" evidence="1">
    <location>
        <begin position="18"/>
        <end position="109"/>
    </location>
</feature>
<protein>
    <submittedName>
        <fullName evidence="2">Uncharacterized protein</fullName>
    </submittedName>
</protein>
<evidence type="ECO:0000313" key="2">
    <source>
        <dbReference type="EMBL" id="SOC25166.1"/>
    </source>
</evidence>
<sequence length="109" mass="11129">MASAALLLLAFAGPSSAVEIVSERAQGAGVVTVADGGSARGGPDCTCRYFGVNYRLGETVCLRGPEGPRLARCSMVLNNTTWQSLERSCPTSARAPMTLAAAPLCLPGG</sequence>
<dbReference type="RefSeq" id="WP_141402640.1">
    <property type="nucleotide sequence ID" value="NZ_OBML01000014.1"/>
</dbReference>
<evidence type="ECO:0000256" key="1">
    <source>
        <dbReference type="SAM" id="SignalP"/>
    </source>
</evidence>
<dbReference type="EMBL" id="OBML01000014">
    <property type="protein sequence ID" value="SOC25166.1"/>
    <property type="molecule type" value="Genomic_DNA"/>
</dbReference>
<gene>
    <name evidence="2" type="ORF">SAMN05421512_1142</name>
</gene>
<accession>A0A285TPM2</accession>
<proteinExistence type="predicted"/>
<dbReference type="AlphaFoldDB" id="A0A285TPM2"/>
<keyword evidence="3" id="KW-1185">Reference proteome</keyword>
<keyword evidence="1" id="KW-0732">Signal</keyword>